<name>A0ABQ3UPG9_9CHLR</name>
<gene>
    <name evidence="1" type="ORF">KSB_31390</name>
</gene>
<evidence type="ECO:0000313" key="2">
    <source>
        <dbReference type="Proteomes" id="UP000654345"/>
    </source>
</evidence>
<protein>
    <submittedName>
        <fullName evidence="1">Uncharacterized protein</fullName>
    </submittedName>
</protein>
<organism evidence="1 2">
    <name type="scientific">Ktedonobacter robiniae</name>
    <dbReference type="NCBI Taxonomy" id="2778365"/>
    <lineage>
        <taxon>Bacteria</taxon>
        <taxon>Bacillati</taxon>
        <taxon>Chloroflexota</taxon>
        <taxon>Ktedonobacteria</taxon>
        <taxon>Ktedonobacterales</taxon>
        <taxon>Ktedonobacteraceae</taxon>
        <taxon>Ktedonobacter</taxon>
    </lineage>
</organism>
<accession>A0ABQ3UPG9</accession>
<dbReference type="EMBL" id="BNJG01000001">
    <property type="protein sequence ID" value="GHO54664.1"/>
    <property type="molecule type" value="Genomic_DNA"/>
</dbReference>
<proteinExistence type="predicted"/>
<sequence length="48" mass="5418">MSTKIIRTSTTGKPDISVLYPFDLYQKRAKRGGVSIPEFFLDLISILT</sequence>
<dbReference type="Proteomes" id="UP000654345">
    <property type="component" value="Unassembled WGS sequence"/>
</dbReference>
<comment type="caution">
    <text evidence="1">The sequence shown here is derived from an EMBL/GenBank/DDBJ whole genome shotgun (WGS) entry which is preliminary data.</text>
</comment>
<keyword evidence="2" id="KW-1185">Reference proteome</keyword>
<evidence type="ECO:0000313" key="1">
    <source>
        <dbReference type="EMBL" id="GHO54664.1"/>
    </source>
</evidence>
<reference evidence="1 2" key="1">
    <citation type="journal article" date="2021" name="Int. J. Syst. Evol. Microbiol.">
        <title>Reticulibacter mediterranei gen. nov., sp. nov., within the new family Reticulibacteraceae fam. nov., and Ktedonospora formicarum gen. nov., sp. nov., Ktedonobacter robiniae sp. nov., Dictyobacter formicarum sp. nov. and Dictyobacter arantiisoli sp. nov., belonging to the class Ktedonobacteria.</title>
        <authorList>
            <person name="Yabe S."/>
            <person name="Zheng Y."/>
            <person name="Wang C.M."/>
            <person name="Sakai Y."/>
            <person name="Abe K."/>
            <person name="Yokota A."/>
            <person name="Donadio S."/>
            <person name="Cavaletti L."/>
            <person name="Monciardini P."/>
        </authorList>
    </citation>
    <scope>NUCLEOTIDE SEQUENCE [LARGE SCALE GENOMIC DNA]</scope>
    <source>
        <strain evidence="1 2">SOSP1-30</strain>
    </source>
</reference>